<dbReference type="Proteomes" id="UP001597264">
    <property type="component" value="Unassembled WGS sequence"/>
</dbReference>
<keyword evidence="7" id="KW-0732">Signal</keyword>
<dbReference type="PRINTS" id="PR00607">
    <property type="entry name" value="CYTCHROMECIE"/>
</dbReference>
<feature type="chain" id="PRO_5046833227" evidence="7">
    <location>
        <begin position="23"/>
        <end position="139"/>
    </location>
</feature>
<reference evidence="10" key="1">
    <citation type="journal article" date="2019" name="Int. J. Syst. Evol. Microbiol.">
        <title>The Global Catalogue of Microorganisms (GCM) 10K type strain sequencing project: providing services to taxonomists for standard genome sequencing and annotation.</title>
        <authorList>
            <consortium name="The Broad Institute Genomics Platform"/>
            <consortium name="The Broad Institute Genome Sequencing Center for Infectious Disease"/>
            <person name="Wu L."/>
            <person name="Ma J."/>
        </authorList>
    </citation>
    <scope>NUCLEOTIDE SEQUENCE [LARGE SCALE GENOMIC DNA]</scope>
    <source>
        <strain evidence="10">CCUG 54356</strain>
    </source>
</reference>
<keyword evidence="3 6" id="KW-0479">Metal-binding</keyword>
<keyword evidence="2 6" id="KW-0349">Heme</keyword>
<name>A0ABW3UA63_9GAMM</name>
<dbReference type="RefSeq" id="WP_230436698.1">
    <property type="nucleotide sequence ID" value="NZ_CP087715.1"/>
</dbReference>
<dbReference type="InterPro" id="IPR036909">
    <property type="entry name" value="Cyt_c-like_dom_sf"/>
</dbReference>
<evidence type="ECO:0000256" key="6">
    <source>
        <dbReference type="PROSITE-ProRule" id="PRU00433"/>
    </source>
</evidence>
<accession>A0ABW3UA63</accession>
<feature type="domain" description="Cytochrome c" evidence="8">
    <location>
        <begin position="58"/>
        <end position="138"/>
    </location>
</feature>
<dbReference type="InterPro" id="IPR009056">
    <property type="entry name" value="Cyt_c-like_dom"/>
</dbReference>
<evidence type="ECO:0000313" key="10">
    <source>
        <dbReference type="Proteomes" id="UP001597264"/>
    </source>
</evidence>
<evidence type="ECO:0000256" key="1">
    <source>
        <dbReference type="ARBA" id="ARBA00022448"/>
    </source>
</evidence>
<dbReference type="PROSITE" id="PS51007">
    <property type="entry name" value="CYTC"/>
    <property type="match status" value="1"/>
</dbReference>
<protein>
    <submittedName>
        <fullName evidence="9">C-type cytochrome</fullName>
    </submittedName>
</protein>
<keyword evidence="4" id="KW-0249">Electron transport</keyword>
<dbReference type="Gene3D" id="1.10.760.10">
    <property type="entry name" value="Cytochrome c-like domain"/>
    <property type="match status" value="1"/>
</dbReference>
<dbReference type="Pfam" id="PF13442">
    <property type="entry name" value="Cytochrome_CBB3"/>
    <property type="match status" value="1"/>
</dbReference>
<evidence type="ECO:0000313" key="9">
    <source>
        <dbReference type="EMBL" id="MFD1217648.1"/>
    </source>
</evidence>
<dbReference type="EMBL" id="JBHTLR010000018">
    <property type="protein sequence ID" value="MFD1217648.1"/>
    <property type="molecule type" value="Genomic_DNA"/>
</dbReference>
<dbReference type="SUPFAM" id="SSF46626">
    <property type="entry name" value="Cytochrome c"/>
    <property type="match status" value="1"/>
</dbReference>
<dbReference type="PANTHER" id="PTHR40942">
    <property type="match status" value="1"/>
</dbReference>
<comment type="caution">
    <text evidence="9">The sequence shown here is derived from an EMBL/GenBank/DDBJ whole genome shotgun (WGS) entry which is preliminary data.</text>
</comment>
<dbReference type="InterPro" id="IPR002323">
    <property type="entry name" value="Cyt_CIE"/>
</dbReference>
<organism evidence="9 10">
    <name type="scientific">Microbulbifer celer</name>
    <dbReference type="NCBI Taxonomy" id="435905"/>
    <lineage>
        <taxon>Bacteria</taxon>
        <taxon>Pseudomonadati</taxon>
        <taxon>Pseudomonadota</taxon>
        <taxon>Gammaproteobacteria</taxon>
        <taxon>Cellvibrionales</taxon>
        <taxon>Microbulbiferaceae</taxon>
        <taxon>Microbulbifer</taxon>
    </lineage>
</organism>
<keyword evidence="5 6" id="KW-0408">Iron</keyword>
<sequence>MKVVLNFVAALAVAAGAAVAVAQSVDEEIAERIAPVGSTCMQGDECAAAAPAASASSGGTRSGEAVYKASCHTCHATGAAGAPKYGDAGAWGPRIDKGIDTLYTHAINGFNAMPARGLCMDCSDDEVKAAVDYMVEGSK</sequence>
<dbReference type="PANTHER" id="PTHR40942:SF4">
    <property type="entry name" value="CYTOCHROME C5"/>
    <property type="match status" value="1"/>
</dbReference>
<proteinExistence type="predicted"/>
<evidence type="ECO:0000256" key="3">
    <source>
        <dbReference type="ARBA" id="ARBA00022723"/>
    </source>
</evidence>
<gene>
    <name evidence="9" type="ORF">ACFQ2X_13625</name>
</gene>
<evidence type="ECO:0000256" key="2">
    <source>
        <dbReference type="ARBA" id="ARBA00022617"/>
    </source>
</evidence>
<feature type="signal peptide" evidence="7">
    <location>
        <begin position="1"/>
        <end position="22"/>
    </location>
</feature>
<evidence type="ECO:0000256" key="5">
    <source>
        <dbReference type="ARBA" id="ARBA00023004"/>
    </source>
</evidence>
<evidence type="ECO:0000256" key="4">
    <source>
        <dbReference type="ARBA" id="ARBA00022982"/>
    </source>
</evidence>
<keyword evidence="10" id="KW-1185">Reference proteome</keyword>
<evidence type="ECO:0000256" key="7">
    <source>
        <dbReference type="SAM" id="SignalP"/>
    </source>
</evidence>
<keyword evidence="1" id="KW-0813">Transport</keyword>
<evidence type="ECO:0000259" key="8">
    <source>
        <dbReference type="PROSITE" id="PS51007"/>
    </source>
</evidence>